<organism evidence="3 4">
    <name type="scientific">Arcobacter roscoffensis</name>
    <dbReference type="NCBI Taxonomy" id="2961520"/>
    <lineage>
        <taxon>Bacteria</taxon>
        <taxon>Pseudomonadati</taxon>
        <taxon>Campylobacterota</taxon>
        <taxon>Epsilonproteobacteria</taxon>
        <taxon>Campylobacterales</taxon>
        <taxon>Arcobacteraceae</taxon>
        <taxon>Arcobacter</taxon>
    </lineage>
</organism>
<protein>
    <submittedName>
        <fullName evidence="3">SprT-like domain-containing protein</fullName>
    </submittedName>
</protein>
<feature type="transmembrane region" description="Helical" evidence="1">
    <location>
        <begin position="9"/>
        <end position="26"/>
    </location>
</feature>
<dbReference type="InterPro" id="IPR006640">
    <property type="entry name" value="SprT-like_domain"/>
</dbReference>
<evidence type="ECO:0000313" key="3">
    <source>
        <dbReference type="EMBL" id="UTJ07436.1"/>
    </source>
</evidence>
<sequence>MFFKKLQKTFFFITIGALALLVLLWYEDYSFDKKPLDDKYKTQLTLKLKELRYLAKINFNIVREFPIIISEEMTANRFGMAVYERDGSIEIYLNKKRFKESSNYMINDVLPHEYAHAIMFHISDFSNKNSGHTKKWQRICKKLNGLRCERFVNHNDILMEKTKLFN</sequence>
<keyword evidence="1" id="KW-0812">Transmembrane</keyword>
<evidence type="ECO:0000313" key="4">
    <source>
        <dbReference type="Proteomes" id="UP001060012"/>
    </source>
</evidence>
<name>A0ABY5E9H4_9BACT</name>
<dbReference type="RefSeq" id="WP_254577610.1">
    <property type="nucleotide sequence ID" value="NZ_CP100595.1"/>
</dbReference>
<dbReference type="Proteomes" id="UP001060012">
    <property type="component" value="Chromosome"/>
</dbReference>
<evidence type="ECO:0000256" key="1">
    <source>
        <dbReference type="SAM" id="Phobius"/>
    </source>
</evidence>
<keyword evidence="1" id="KW-1133">Transmembrane helix</keyword>
<keyword evidence="1" id="KW-0472">Membrane</keyword>
<gene>
    <name evidence="3" type="ORF">NJU99_04910</name>
</gene>
<keyword evidence="4" id="KW-1185">Reference proteome</keyword>
<feature type="domain" description="SprT-like" evidence="2">
    <location>
        <begin position="64"/>
        <end position="146"/>
    </location>
</feature>
<reference evidence="3" key="1">
    <citation type="submission" date="2022-07" db="EMBL/GenBank/DDBJ databases">
        <title>Arcobacter roscoffensis sp. nov., a marine bacterium isolated from coastal seawater collected from Roscoff, France.</title>
        <authorList>
            <person name="Pascual J."/>
            <person name="Lepeaux C."/>
            <person name="Methner A."/>
            <person name="Overmann J."/>
        </authorList>
    </citation>
    <scope>NUCLEOTIDE SEQUENCE</scope>
    <source>
        <strain evidence="3">ARW1-2F2</strain>
    </source>
</reference>
<dbReference type="EMBL" id="CP100595">
    <property type="protein sequence ID" value="UTJ07436.1"/>
    <property type="molecule type" value="Genomic_DNA"/>
</dbReference>
<accession>A0ABY5E9H4</accession>
<proteinExistence type="predicted"/>
<dbReference type="Pfam" id="PF10263">
    <property type="entry name" value="SprT-like"/>
    <property type="match status" value="1"/>
</dbReference>
<evidence type="ECO:0000259" key="2">
    <source>
        <dbReference type="Pfam" id="PF10263"/>
    </source>
</evidence>